<evidence type="ECO:0000256" key="10">
    <source>
        <dbReference type="PROSITE-ProRule" id="PRU01393"/>
    </source>
</evidence>
<evidence type="ECO:0000259" key="12">
    <source>
        <dbReference type="PROSITE" id="PS52048"/>
    </source>
</evidence>
<dbReference type="GO" id="GO:0004843">
    <property type="term" value="F:cysteine-type deubiquitinase activity"/>
    <property type="evidence" value="ECO:0007669"/>
    <property type="project" value="UniProtKB-UniRule"/>
</dbReference>
<dbReference type="InterPro" id="IPR036959">
    <property type="entry name" value="Peptidase_C12_UCH_sf"/>
</dbReference>
<keyword evidence="3 7" id="KW-0645">Protease</keyword>
<dbReference type="Pfam" id="PF18031">
    <property type="entry name" value="UCH_C"/>
    <property type="match status" value="1"/>
</dbReference>
<organism evidence="13 14">
    <name type="scientific">Hydnum rufescens UP504</name>
    <dbReference type="NCBI Taxonomy" id="1448309"/>
    <lineage>
        <taxon>Eukaryota</taxon>
        <taxon>Fungi</taxon>
        <taxon>Dikarya</taxon>
        <taxon>Basidiomycota</taxon>
        <taxon>Agaricomycotina</taxon>
        <taxon>Agaricomycetes</taxon>
        <taxon>Cantharellales</taxon>
        <taxon>Hydnaceae</taxon>
        <taxon>Hydnum</taxon>
    </lineage>
</organism>
<dbReference type="InterPro" id="IPR017390">
    <property type="entry name" value="Ubiquitinyl_hydrolase_UCH37"/>
</dbReference>
<protein>
    <recommendedName>
        <fullName evidence="7 11">Ubiquitin carboxyl-terminal hydrolase</fullName>
        <ecNumber evidence="7 11">3.4.19.12</ecNumber>
    </recommendedName>
</protein>
<dbReference type="PIRSF" id="PIRSF038120">
    <property type="entry name" value="Ubiquitinyl_hydrolase_UCH37"/>
    <property type="match status" value="1"/>
</dbReference>
<proteinExistence type="inferred from homology"/>
<comment type="catalytic activity">
    <reaction evidence="1 7 10 11">
        <text>Thiol-dependent hydrolysis of ester, thioester, amide, peptide and isopeptide bonds formed by the C-terminal Gly of ubiquitin (a 76-residue protein attached to proteins as an intracellular targeting signal).</text>
        <dbReference type="EC" id="3.4.19.12"/>
    </reaction>
</comment>
<evidence type="ECO:0000256" key="4">
    <source>
        <dbReference type="ARBA" id="ARBA00022786"/>
    </source>
</evidence>
<comment type="caution">
    <text evidence="13">The sequence shown here is derived from an EMBL/GenBank/DDBJ whole genome shotgun (WGS) entry which is preliminary data.</text>
</comment>
<evidence type="ECO:0000256" key="7">
    <source>
        <dbReference type="PIRNR" id="PIRNR038120"/>
    </source>
</evidence>
<dbReference type="AlphaFoldDB" id="A0A9P6AIS2"/>
<dbReference type="InterPro" id="IPR001578">
    <property type="entry name" value="Peptidase_C12_UCH"/>
</dbReference>
<sequence length="323" mass="35701">MASELDHESGWQTMESDPGVFSELLRTLGVSLIVDDLYSLDPESLAPLGPLYALIFLFQWTGSSDESGGAQGVYDDDFPGFFANQVVNNACATIAVLNGICNIPSLRVGAELEQFREFASALDPQMRGEVITSNAFFRATHNSLSPPPSVSLSELDIQPSQSEDSYHFIVYLPYAGNIYELDGLKRAPIKHGLFETTGEGWIGKAREVIEARIATYPPGSFRFNLLAIRDDPLPSLQAQMDEAQGKGQSEYAASLLQRISAENGKREQWNFENSLRRHNHLSTIHELLLALVESGHLDNAVEGATHKMVERGKQANRKLDMEE</sequence>
<keyword evidence="6 7" id="KW-0788">Thiol protease</keyword>
<dbReference type="PANTHER" id="PTHR10589">
    <property type="entry name" value="UBIQUITIN CARBOXYL-TERMINAL HYDROLASE"/>
    <property type="match status" value="1"/>
</dbReference>
<evidence type="ECO:0000256" key="2">
    <source>
        <dbReference type="ARBA" id="ARBA00009326"/>
    </source>
</evidence>
<dbReference type="PRINTS" id="PR00707">
    <property type="entry name" value="UBCTHYDRLASE"/>
</dbReference>
<evidence type="ECO:0000256" key="5">
    <source>
        <dbReference type="ARBA" id="ARBA00022801"/>
    </source>
</evidence>
<dbReference type="PROSITE" id="PS52048">
    <property type="entry name" value="UCH_DOMAIN"/>
    <property type="match status" value="1"/>
</dbReference>
<keyword evidence="5 7" id="KW-0378">Hydrolase</keyword>
<evidence type="ECO:0000313" key="14">
    <source>
        <dbReference type="Proteomes" id="UP000886523"/>
    </source>
</evidence>
<evidence type="ECO:0000256" key="9">
    <source>
        <dbReference type="PIRSR" id="PIRSR038120-2"/>
    </source>
</evidence>
<dbReference type="Gene3D" id="1.20.58.860">
    <property type="match status" value="1"/>
</dbReference>
<name>A0A9P6AIS2_9AGAM</name>
<dbReference type="EC" id="3.4.19.12" evidence="7 11"/>
<comment type="similarity">
    <text evidence="2 7 10 11">Belongs to the peptidase C12 family.</text>
</comment>
<accession>A0A9P6AIS2</accession>
<dbReference type="InterPro" id="IPR041507">
    <property type="entry name" value="UCH_C"/>
</dbReference>
<feature type="active site" description="Nucleophile" evidence="8 10">
    <location>
        <position position="91"/>
    </location>
</feature>
<feature type="domain" description="UCH catalytic" evidence="12">
    <location>
        <begin position="10"/>
        <end position="230"/>
    </location>
</feature>
<evidence type="ECO:0000256" key="8">
    <source>
        <dbReference type="PIRSR" id="PIRSR038120-1"/>
    </source>
</evidence>
<dbReference type="SUPFAM" id="SSF54001">
    <property type="entry name" value="Cysteine proteinases"/>
    <property type="match status" value="1"/>
</dbReference>
<dbReference type="GO" id="GO:0016579">
    <property type="term" value="P:protein deubiquitination"/>
    <property type="evidence" value="ECO:0007669"/>
    <property type="project" value="InterPro"/>
</dbReference>
<feature type="site" description="Important for enzyme activity" evidence="9 10">
    <location>
        <position position="182"/>
    </location>
</feature>
<dbReference type="InterPro" id="IPR038765">
    <property type="entry name" value="Papain-like_cys_pep_sf"/>
</dbReference>
<dbReference type="GO" id="GO:0005737">
    <property type="term" value="C:cytoplasm"/>
    <property type="evidence" value="ECO:0007669"/>
    <property type="project" value="TreeGrafter"/>
</dbReference>
<gene>
    <name evidence="13" type="ORF">BS47DRAFT_1374079</name>
</gene>
<dbReference type="PANTHER" id="PTHR10589:SF16">
    <property type="entry name" value="UBIQUITIN CARBOXYL-TERMINAL HYDROLASE ISOZYME L5"/>
    <property type="match status" value="1"/>
</dbReference>
<keyword evidence="14" id="KW-1185">Reference proteome</keyword>
<dbReference type="GO" id="GO:0006511">
    <property type="term" value="P:ubiquitin-dependent protein catabolic process"/>
    <property type="evidence" value="ECO:0007669"/>
    <property type="project" value="UniProtKB-UniRule"/>
</dbReference>
<evidence type="ECO:0000256" key="6">
    <source>
        <dbReference type="ARBA" id="ARBA00022807"/>
    </source>
</evidence>
<dbReference type="EMBL" id="MU129106">
    <property type="protein sequence ID" value="KAF9506568.1"/>
    <property type="molecule type" value="Genomic_DNA"/>
</dbReference>
<dbReference type="Proteomes" id="UP000886523">
    <property type="component" value="Unassembled WGS sequence"/>
</dbReference>
<reference evidence="13" key="1">
    <citation type="journal article" date="2020" name="Nat. Commun.">
        <title>Large-scale genome sequencing of mycorrhizal fungi provides insights into the early evolution of symbiotic traits.</title>
        <authorList>
            <person name="Miyauchi S."/>
            <person name="Kiss E."/>
            <person name="Kuo A."/>
            <person name="Drula E."/>
            <person name="Kohler A."/>
            <person name="Sanchez-Garcia M."/>
            <person name="Morin E."/>
            <person name="Andreopoulos B."/>
            <person name="Barry K.W."/>
            <person name="Bonito G."/>
            <person name="Buee M."/>
            <person name="Carver A."/>
            <person name="Chen C."/>
            <person name="Cichocki N."/>
            <person name="Clum A."/>
            <person name="Culley D."/>
            <person name="Crous P.W."/>
            <person name="Fauchery L."/>
            <person name="Girlanda M."/>
            <person name="Hayes R.D."/>
            <person name="Keri Z."/>
            <person name="LaButti K."/>
            <person name="Lipzen A."/>
            <person name="Lombard V."/>
            <person name="Magnuson J."/>
            <person name="Maillard F."/>
            <person name="Murat C."/>
            <person name="Nolan M."/>
            <person name="Ohm R.A."/>
            <person name="Pangilinan J."/>
            <person name="Pereira M.F."/>
            <person name="Perotto S."/>
            <person name="Peter M."/>
            <person name="Pfister S."/>
            <person name="Riley R."/>
            <person name="Sitrit Y."/>
            <person name="Stielow J.B."/>
            <person name="Szollosi G."/>
            <person name="Zifcakova L."/>
            <person name="Stursova M."/>
            <person name="Spatafora J.W."/>
            <person name="Tedersoo L."/>
            <person name="Vaario L.M."/>
            <person name="Yamada A."/>
            <person name="Yan M."/>
            <person name="Wang P."/>
            <person name="Xu J."/>
            <person name="Bruns T."/>
            <person name="Baldrian P."/>
            <person name="Vilgalys R."/>
            <person name="Dunand C."/>
            <person name="Henrissat B."/>
            <person name="Grigoriev I.V."/>
            <person name="Hibbett D."/>
            <person name="Nagy L.G."/>
            <person name="Martin F.M."/>
        </authorList>
    </citation>
    <scope>NUCLEOTIDE SEQUENCE</scope>
    <source>
        <strain evidence="13">UP504</strain>
    </source>
</reference>
<feature type="site" description="Transition state stabilizer" evidence="10">
    <location>
        <position position="85"/>
    </location>
</feature>
<evidence type="ECO:0000256" key="1">
    <source>
        <dbReference type="ARBA" id="ARBA00000707"/>
    </source>
</evidence>
<dbReference type="Gene3D" id="3.40.532.10">
    <property type="entry name" value="Peptidase C12, ubiquitin carboxyl-terminal hydrolase"/>
    <property type="match status" value="1"/>
</dbReference>
<dbReference type="OrthoDB" id="1924260at2759"/>
<keyword evidence="4 7" id="KW-0833">Ubl conjugation pathway</keyword>
<evidence type="ECO:0000256" key="3">
    <source>
        <dbReference type="ARBA" id="ARBA00022670"/>
    </source>
</evidence>
<evidence type="ECO:0000256" key="11">
    <source>
        <dbReference type="RuleBase" id="RU361215"/>
    </source>
</evidence>
<dbReference type="Pfam" id="PF01088">
    <property type="entry name" value="Peptidase_C12"/>
    <property type="match status" value="1"/>
</dbReference>
<evidence type="ECO:0000313" key="13">
    <source>
        <dbReference type="EMBL" id="KAF9506568.1"/>
    </source>
</evidence>
<feature type="active site" description="Proton donor" evidence="8 10">
    <location>
        <position position="167"/>
    </location>
</feature>